<keyword evidence="2" id="KW-1185">Reference proteome</keyword>
<name>A0A8J2PUF1_9BILA</name>
<gene>
    <name evidence="1" type="ORF">CJOHNSTONI_LOCUS6127</name>
</gene>
<comment type="caution">
    <text evidence="1">The sequence shown here is derived from an EMBL/GenBank/DDBJ whole genome shotgun (WGS) entry which is preliminary data.</text>
</comment>
<dbReference type="AlphaFoldDB" id="A0A8J2PUF1"/>
<sequence length="150" mass="16663">MNDNCIDKGEIADNDADKAIKFCDYNDNEDDVIINQVDPLIRPDRFGSDPVGLELFYRNGTTASAANDTESEDDCLQGKKRKKGAGTEYKVLKKTVREMVEVGGALKYYGVCVSRCVFITAIAVGRMSRASLPKLAVIVLFTFQQLQERL</sequence>
<organism evidence="1 2">
    <name type="scientific">Cercopithifilaria johnstoni</name>
    <dbReference type="NCBI Taxonomy" id="2874296"/>
    <lineage>
        <taxon>Eukaryota</taxon>
        <taxon>Metazoa</taxon>
        <taxon>Ecdysozoa</taxon>
        <taxon>Nematoda</taxon>
        <taxon>Chromadorea</taxon>
        <taxon>Rhabditida</taxon>
        <taxon>Spirurina</taxon>
        <taxon>Spiruromorpha</taxon>
        <taxon>Filarioidea</taxon>
        <taxon>Onchocercidae</taxon>
        <taxon>Cercopithifilaria</taxon>
    </lineage>
</organism>
<dbReference type="OrthoDB" id="10596945at2759"/>
<evidence type="ECO:0000313" key="2">
    <source>
        <dbReference type="Proteomes" id="UP000746747"/>
    </source>
</evidence>
<evidence type="ECO:0000313" key="1">
    <source>
        <dbReference type="EMBL" id="CAG9536178.1"/>
    </source>
</evidence>
<protein>
    <submittedName>
        <fullName evidence="1">Uncharacterized protein</fullName>
    </submittedName>
</protein>
<dbReference type="EMBL" id="CAKAEH010001431">
    <property type="protein sequence ID" value="CAG9536178.1"/>
    <property type="molecule type" value="Genomic_DNA"/>
</dbReference>
<dbReference type="Proteomes" id="UP000746747">
    <property type="component" value="Unassembled WGS sequence"/>
</dbReference>
<reference evidence="1" key="1">
    <citation type="submission" date="2021-09" db="EMBL/GenBank/DDBJ databases">
        <authorList>
            <consortium name="Pathogen Informatics"/>
        </authorList>
    </citation>
    <scope>NUCLEOTIDE SEQUENCE</scope>
</reference>
<proteinExistence type="predicted"/>
<accession>A0A8J2PUF1</accession>